<feature type="DNA-binding region" description="H-T-H motif" evidence="4">
    <location>
        <begin position="243"/>
        <end position="262"/>
    </location>
</feature>
<gene>
    <name evidence="6" type="ORF">A4X20_08180</name>
</gene>
<comment type="caution">
    <text evidence="6">The sequence shown here is derived from an EMBL/GenBank/DDBJ whole genome shotgun (WGS) entry which is preliminary data.</text>
</comment>
<dbReference type="PRINTS" id="PR00455">
    <property type="entry name" value="HTHTETR"/>
</dbReference>
<feature type="domain" description="HTH tetR-type" evidence="5">
    <location>
        <begin position="16"/>
        <end position="76"/>
    </location>
</feature>
<keyword evidence="2 4" id="KW-0238">DNA-binding</keyword>
<evidence type="ECO:0000259" key="5">
    <source>
        <dbReference type="PROSITE" id="PS50977"/>
    </source>
</evidence>
<feature type="DNA-binding region" description="H-T-H motif" evidence="4">
    <location>
        <begin position="39"/>
        <end position="58"/>
    </location>
</feature>
<evidence type="ECO:0000256" key="3">
    <source>
        <dbReference type="ARBA" id="ARBA00023163"/>
    </source>
</evidence>
<keyword evidence="3" id="KW-0804">Transcription</keyword>
<organism evidence="6 7">
    <name type="scientific">Mycolicibacterium iranicum</name>
    <name type="common">Mycobacterium iranicum</name>
    <dbReference type="NCBI Taxonomy" id="912594"/>
    <lineage>
        <taxon>Bacteria</taxon>
        <taxon>Bacillati</taxon>
        <taxon>Actinomycetota</taxon>
        <taxon>Actinomycetes</taxon>
        <taxon>Mycobacteriales</taxon>
        <taxon>Mycobacteriaceae</taxon>
        <taxon>Mycolicibacterium</taxon>
    </lineage>
</organism>
<dbReference type="Pfam" id="PF00440">
    <property type="entry name" value="TetR_N"/>
    <property type="match status" value="2"/>
</dbReference>
<protein>
    <submittedName>
        <fullName evidence="6">TetR family transcriptional regulator</fullName>
    </submittedName>
</protein>
<dbReference type="PROSITE" id="PS50977">
    <property type="entry name" value="HTH_TETR_2"/>
    <property type="match status" value="2"/>
</dbReference>
<dbReference type="EMBL" id="LWCS01000054">
    <property type="protein sequence ID" value="OAN32495.1"/>
    <property type="molecule type" value="Genomic_DNA"/>
</dbReference>
<dbReference type="InterPro" id="IPR001647">
    <property type="entry name" value="HTH_TetR"/>
</dbReference>
<reference evidence="6 7" key="1">
    <citation type="submission" date="2016-04" db="EMBL/GenBank/DDBJ databases">
        <title>Draft Genome Sequences of Staphylococcus capitis Strain H36, S. capitis Strain H65, S. cohnii Strain H62, S. hominis Strain H69, Mycobacterium iranicum Strain H39, Plantibacter sp. Strain H53, Pseudomonas oryzihabitans Strain H72, and Microbacterium sp. Strain H83, isolated from residential settings.</title>
        <authorList>
            <person name="Lymperopoulou D."/>
            <person name="Adams R.I."/>
            <person name="Lindow S."/>
            <person name="Coil D.A."/>
            <person name="Jospin G."/>
            <person name="Eisen J.A."/>
        </authorList>
    </citation>
    <scope>NUCLEOTIDE SEQUENCE [LARGE SCALE GENOMIC DNA]</scope>
    <source>
        <strain evidence="6 7">H39</strain>
    </source>
</reference>
<dbReference type="RefSeq" id="WP_064284242.1">
    <property type="nucleotide sequence ID" value="NZ_LWCS01000054.1"/>
</dbReference>
<dbReference type="GO" id="GO:0000976">
    <property type="term" value="F:transcription cis-regulatory region binding"/>
    <property type="evidence" value="ECO:0007669"/>
    <property type="project" value="TreeGrafter"/>
</dbReference>
<keyword evidence="1" id="KW-0805">Transcription regulation</keyword>
<dbReference type="Gene3D" id="1.10.10.60">
    <property type="entry name" value="Homeodomain-like"/>
    <property type="match status" value="2"/>
</dbReference>
<dbReference type="SUPFAM" id="SSF46689">
    <property type="entry name" value="Homeodomain-like"/>
    <property type="match status" value="2"/>
</dbReference>
<accession>A0A178LPJ6</accession>
<evidence type="ECO:0000256" key="2">
    <source>
        <dbReference type="ARBA" id="ARBA00023125"/>
    </source>
</evidence>
<dbReference type="PANTHER" id="PTHR30055">
    <property type="entry name" value="HTH-TYPE TRANSCRIPTIONAL REGULATOR RUTR"/>
    <property type="match status" value="1"/>
</dbReference>
<feature type="domain" description="HTH tetR-type" evidence="5">
    <location>
        <begin position="220"/>
        <end position="280"/>
    </location>
</feature>
<dbReference type="PANTHER" id="PTHR30055:SF234">
    <property type="entry name" value="HTH-TYPE TRANSCRIPTIONAL REGULATOR BETI"/>
    <property type="match status" value="1"/>
</dbReference>
<dbReference type="GO" id="GO:0003700">
    <property type="term" value="F:DNA-binding transcription factor activity"/>
    <property type="evidence" value="ECO:0007669"/>
    <property type="project" value="TreeGrafter"/>
</dbReference>
<dbReference type="Gene3D" id="1.10.357.10">
    <property type="entry name" value="Tetracycline Repressor, domain 2"/>
    <property type="match status" value="2"/>
</dbReference>
<evidence type="ECO:0000256" key="1">
    <source>
        <dbReference type="ARBA" id="ARBA00023015"/>
    </source>
</evidence>
<sequence>MSPSAALRSEDRRRPKDRKQQIAKASAEAFSELGYHAVSMEDIASRVGVTAASLYRHYAGKYELFRAAVLGLGEQLVACTAFADDAGDAEPKELWDLIVDALIDATIRNRTSGGLYRWEGRYLRAADQALLNAQIQLVNRRLQRPLKQLRPGVDSTQRWTISVAVLSTIGSITDHRAKLATPDLRKLLAEMASHIREAHLPPVPEASGRVDARRKPLSAAGDYELMLNTALLLFNQHGYRETGMDDIAAAVGLPTSNLYRFFNGKAAILAAVYRRAADRVSGDVTEILSETTTSREAVARLIDAYVQRSFANPELAYVYFAERVNVPAEDRVVLHNIQRATVEAWVGQVVAARPGMSPDQGRFAVHAAFSLVVDIGRLVRYHNTESSRQFVAELLRVLLLGGGTMPVRRRRSGKKKAG</sequence>
<evidence type="ECO:0000313" key="6">
    <source>
        <dbReference type="EMBL" id="OAN32495.1"/>
    </source>
</evidence>
<dbReference type="eggNOG" id="COG1309">
    <property type="taxonomic scope" value="Bacteria"/>
</dbReference>
<dbReference type="AlphaFoldDB" id="A0A178LPJ6"/>
<dbReference type="InterPro" id="IPR050109">
    <property type="entry name" value="HTH-type_TetR-like_transc_reg"/>
</dbReference>
<name>A0A178LPJ6_MYCIR</name>
<proteinExistence type="predicted"/>
<evidence type="ECO:0000256" key="4">
    <source>
        <dbReference type="PROSITE-ProRule" id="PRU00335"/>
    </source>
</evidence>
<evidence type="ECO:0000313" key="7">
    <source>
        <dbReference type="Proteomes" id="UP000078396"/>
    </source>
</evidence>
<dbReference type="Proteomes" id="UP000078396">
    <property type="component" value="Unassembled WGS sequence"/>
</dbReference>
<dbReference type="InterPro" id="IPR009057">
    <property type="entry name" value="Homeodomain-like_sf"/>
</dbReference>
<dbReference type="STRING" id="912594.AWC12_09260"/>
<dbReference type="OrthoDB" id="4456617at2"/>